<reference evidence="2" key="1">
    <citation type="submission" date="2022-10" db="EMBL/GenBank/DDBJ databases">
        <title>The complete genomes of actinobacterial strains from the NBC collection.</title>
        <authorList>
            <person name="Joergensen T.S."/>
            <person name="Alvarez Arevalo M."/>
            <person name="Sterndorff E.B."/>
            <person name="Faurdal D."/>
            <person name="Vuksanovic O."/>
            <person name="Mourched A.-S."/>
            <person name="Charusanti P."/>
            <person name="Shaw S."/>
            <person name="Blin K."/>
            <person name="Weber T."/>
        </authorList>
    </citation>
    <scope>NUCLEOTIDE SEQUENCE</scope>
    <source>
        <strain evidence="2">NBC_00222</strain>
    </source>
</reference>
<dbReference type="InterPro" id="IPR045920">
    <property type="entry name" value="DUF6339"/>
</dbReference>
<keyword evidence="3" id="KW-1185">Reference proteome</keyword>
<feature type="compositionally biased region" description="Basic and acidic residues" evidence="1">
    <location>
        <begin position="288"/>
        <end position="303"/>
    </location>
</feature>
<sequence>MTRPGIDTPDRLALVSPAVAAKYLTVGVRAGREQLPQVALLRASEAVDDDSGRWDTAPVRELLDEAIHRFGDSPTDADAWLSPRLHATLRLTRAEAARPGLWNFLALAVAPDYVLWRHLPRGEAKDGEPPKVSAPRFTGIHYTQAFARLWWAAELFRDGGDYRPVEIACRNQDMLNTAMRLDAIDHRPTALAMVRVLKGLAESGATRLGDRVNALCTAVNAAGSTLMYDVIAQDDPSDPDALVSWVAEADTAPSVPWDRLPDGPPEEAVRRDSVDRLARMFQQFSEHAPLRDRGRKREDEATS</sequence>
<gene>
    <name evidence="2" type="ORF">OHA16_07390</name>
</gene>
<dbReference type="EMBL" id="CP108110">
    <property type="protein sequence ID" value="WUQ82808.1"/>
    <property type="molecule type" value="Genomic_DNA"/>
</dbReference>
<dbReference type="Proteomes" id="UP001432222">
    <property type="component" value="Chromosome"/>
</dbReference>
<evidence type="ECO:0000313" key="2">
    <source>
        <dbReference type="EMBL" id="WUQ82808.1"/>
    </source>
</evidence>
<name>A0ABZ1TVN6_9ACTN</name>
<protein>
    <submittedName>
        <fullName evidence="2">DUF6339 family protein</fullName>
    </submittedName>
</protein>
<feature type="region of interest" description="Disordered" evidence="1">
    <location>
        <begin position="284"/>
        <end position="303"/>
    </location>
</feature>
<evidence type="ECO:0000313" key="3">
    <source>
        <dbReference type="Proteomes" id="UP001432222"/>
    </source>
</evidence>
<proteinExistence type="predicted"/>
<evidence type="ECO:0000256" key="1">
    <source>
        <dbReference type="SAM" id="MobiDB-lite"/>
    </source>
</evidence>
<dbReference type="RefSeq" id="WP_328953852.1">
    <property type="nucleotide sequence ID" value="NZ_CP108110.1"/>
</dbReference>
<organism evidence="2 3">
    <name type="scientific">Kitasatospora purpeofusca</name>
    <dbReference type="NCBI Taxonomy" id="67352"/>
    <lineage>
        <taxon>Bacteria</taxon>
        <taxon>Bacillati</taxon>
        <taxon>Actinomycetota</taxon>
        <taxon>Actinomycetes</taxon>
        <taxon>Kitasatosporales</taxon>
        <taxon>Streptomycetaceae</taxon>
        <taxon>Kitasatospora</taxon>
    </lineage>
</organism>
<accession>A0ABZ1TVN6</accession>
<dbReference type="Pfam" id="PF19866">
    <property type="entry name" value="DUF6339"/>
    <property type="match status" value="1"/>
</dbReference>